<name>A0A3M0GDL4_9ACTN</name>
<evidence type="ECO:0000313" key="5">
    <source>
        <dbReference type="Proteomes" id="UP000275256"/>
    </source>
</evidence>
<feature type="region of interest" description="Disordered" evidence="1">
    <location>
        <begin position="534"/>
        <end position="587"/>
    </location>
</feature>
<gene>
    <name evidence="4" type="ORF">EAX62_07935</name>
</gene>
<protein>
    <recommendedName>
        <fullName evidence="3">Transglutaminase-like domain-containing protein</fullName>
    </recommendedName>
</protein>
<comment type="caution">
    <text evidence="4">The sequence shown here is derived from an EMBL/GenBank/DDBJ whole genome shotgun (WGS) entry which is preliminary data.</text>
</comment>
<feature type="region of interest" description="Disordered" evidence="1">
    <location>
        <begin position="364"/>
        <end position="404"/>
    </location>
</feature>
<dbReference type="InterPro" id="IPR021878">
    <property type="entry name" value="TgpA_N"/>
</dbReference>
<feature type="transmembrane region" description="Helical" evidence="2">
    <location>
        <begin position="179"/>
        <end position="199"/>
    </location>
</feature>
<evidence type="ECO:0000313" key="4">
    <source>
        <dbReference type="EMBL" id="RMB59683.1"/>
    </source>
</evidence>
<proteinExistence type="predicted"/>
<dbReference type="InterPro" id="IPR038765">
    <property type="entry name" value="Papain-like_cys_pep_sf"/>
</dbReference>
<evidence type="ECO:0000259" key="3">
    <source>
        <dbReference type="SMART" id="SM00460"/>
    </source>
</evidence>
<feature type="transmembrane region" description="Helical" evidence="2">
    <location>
        <begin position="12"/>
        <end position="32"/>
    </location>
</feature>
<keyword evidence="2" id="KW-0812">Transmembrane</keyword>
<organism evidence="4 5">
    <name type="scientific">Tessaracoccus antarcticus</name>
    <dbReference type="NCBI Taxonomy" id="2479848"/>
    <lineage>
        <taxon>Bacteria</taxon>
        <taxon>Bacillati</taxon>
        <taxon>Actinomycetota</taxon>
        <taxon>Actinomycetes</taxon>
        <taxon>Propionibacteriales</taxon>
        <taxon>Propionibacteriaceae</taxon>
        <taxon>Tessaracoccus</taxon>
    </lineage>
</organism>
<keyword evidence="2" id="KW-0472">Membrane</keyword>
<feature type="transmembrane region" description="Helical" evidence="2">
    <location>
        <begin position="44"/>
        <end position="64"/>
    </location>
</feature>
<sequence>MGPAHGAGGGSMRFQPSALSSVAIALAVWLAAWTLRPMFIDTAFLTWVPALVGAAAVVGALGVLLRFPRAVTLGAQAVVMASLLLWLGFRDAPRSDDPDASWYEPLVMLGALGTKAVRESSTPLPTEPGLVWLLLCILALVVLAMETLVNVLEQPAWALAPLGVIYGVGALTLANEMEWTSFAAVAVGYALVLATSTHLSGASPGRTSHQATRAAVILVTLVVASVLAPALTNFVPLGDKQPWLQAGRNKPITLSDPTVALNENLRRPADEVVLRYSTDSETPVYLRTVALTRLTTDGAALTGMRLSTTGLSGAYTAPGESVKTRVRMLLASEYLPVPFAVDRFSAAGAWAHDRDTMSIVATGGARTEQTEGLEYEVSSTVPRPDRSELEAAAAGTDPAGDDTLSVPGGLDPGVATLTASVTAQARTAGEKALAIQSFLRSDEFSYSLNAPEEADTDAISSFLLTDHAGYCIHFAAGMITMARIEGIPARMAIGFTPGKRDGDEWVVTTHNMHSWPELYFEGLGWVPFEPTKSVASPPEYTDPDVAPNASPSPTPSPSATGAPSASPSIPVEPPEPTVAPTPPGGSDSSNPGGWFLLLGVLVLLAAPMAARSGVRVWRLRAGQEPAAAADAAWREVGALFTDTGLEFSDASPVLAAKELGKHLDPSAASELGAVAGIVQRARYARDGADTSDLGVHVRQFRRALLRTQPGNRQTRALLLPLSLAPMNIRRG</sequence>
<accession>A0A3M0GDL4</accession>
<dbReference type="PANTHER" id="PTHR42736">
    <property type="entry name" value="PROTEIN-GLUTAMINE GAMMA-GLUTAMYLTRANSFERASE"/>
    <property type="match status" value="1"/>
</dbReference>
<dbReference type="AlphaFoldDB" id="A0A3M0GDL4"/>
<dbReference type="PANTHER" id="PTHR42736:SF1">
    <property type="entry name" value="PROTEIN-GLUTAMINE GAMMA-GLUTAMYLTRANSFERASE"/>
    <property type="match status" value="1"/>
</dbReference>
<evidence type="ECO:0000256" key="2">
    <source>
        <dbReference type="SAM" id="Phobius"/>
    </source>
</evidence>
<dbReference type="InterPro" id="IPR002931">
    <property type="entry name" value="Transglutaminase-like"/>
</dbReference>
<feature type="domain" description="Transglutaminase-like" evidence="3">
    <location>
        <begin position="463"/>
        <end position="532"/>
    </location>
</feature>
<feature type="transmembrane region" description="Helical" evidence="2">
    <location>
        <begin position="156"/>
        <end position="173"/>
    </location>
</feature>
<dbReference type="EMBL" id="REFW01000002">
    <property type="protein sequence ID" value="RMB59683.1"/>
    <property type="molecule type" value="Genomic_DNA"/>
</dbReference>
<dbReference type="SUPFAM" id="SSF54001">
    <property type="entry name" value="Cysteine proteinases"/>
    <property type="match status" value="1"/>
</dbReference>
<feature type="transmembrane region" description="Helical" evidence="2">
    <location>
        <begin position="130"/>
        <end position="149"/>
    </location>
</feature>
<dbReference type="Pfam" id="PF11992">
    <property type="entry name" value="TgpA_N"/>
    <property type="match status" value="1"/>
</dbReference>
<dbReference type="SMART" id="SM00460">
    <property type="entry name" value="TGc"/>
    <property type="match status" value="1"/>
</dbReference>
<dbReference type="Pfam" id="PF01841">
    <property type="entry name" value="Transglut_core"/>
    <property type="match status" value="1"/>
</dbReference>
<keyword evidence="5" id="KW-1185">Reference proteome</keyword>
<feature type="compositionally biased region" description="Low complexity" evidence="1">
    <location>
        <begin position="557"/>
        <end position="568"/>
    </location>
</feature>
<reference evidence="4 5" key="1">
    <citation type="submission" date="2018-10" db="EMBL/GenBank/DDBJ databases">
        <title>Tessaracoccus antarcticuss sp. nov., isolated from sediment.</title>
        <authorList>
            <person name="Zhou L.Y."/>
            <person name="Du Z.J."/>
        </authorList>
    </citation>
    <scope>NUCLEOTIDE SEQUENCE [LARGE SCALE GENOMIC DNA]</scope>
    <source>
        <strain evidence="4 5">JDX10</strain>
    </source>
</reference>
<feature type="compositionally biased region" description="Low complexity" evidence="1">
    <location>
        <begin position="391"/>
        <end position="403"/>
    </location>
</feature>
<dbReference type="Gene3D" id="3.10.620.30">
    <property type="match status" value="1"/>
</dbReference>
<keyword evidence="2" id="KW-1133">Transmembrane helix</keyword>
<feature type="compositionally biased region" description="Pro residues" evidence="1">
    <location>
        <begin position="570"/>
        <end position="583"/>
    </location>
</feature>
<evidence type="ECO:0000256" key="1">
    <source>
        <dbReference type="SAM" id="MobiDB-lite"/>
    </source>
</evidence>
<feature type="transmembrane region" description="Helical" evidence="2">
    <location>
        <begin position="211"/>
        <end position="231"/>
    </location>
</feature>
<feature type="transmembrane region" description="Helical" evidence="2">
    <location>
        <begin position="71"/>
        <end position="89"/>
    </location>
</feature>
<dbReference type="Proteomes" id="UP000275256">
    <property type="component" value="Unassembled WGS sequence"/>
</dbReference>
<dbReference type="InterPro" id="IPR052901">
    <property type="entry name" value="Bact_TGase-like"/>
</dbReference>